<gene>
    <name evidence="2" type="ORF">KIM372_01440</name>
</gene>
<accession>A0ABN6SAD9</accession>
<dbReference type="Proteomes" id="UP001321766">
    <property type="component" value="Chromosome"/>
</dbReference>
<proteinExistence type="predicted"/>
<keyword evidence="3" id="KW-1185">Reference proteome</keyword>
<reference evidence="2 3" key="1">
    <citation type="journal article" date="2023" name="Microbiol. Spectr.">
        <title>Symbiosis of Carpenter Bees with Uncharacterized Lactic Acid Bacteria Showing NAD Auxotrophy.</title>
        <authorList>
            <person name="Kawasaki S."/>
            <person name="Ozawa K."/>
            <person name="Mori T."/>
            <person name="Yamamoto A."/>
            <person name="Ito M."/>
            <person name="Ohkuma M."/>
            <person name="Sakamoto M."/>
            <person name="Matsutani M."/>
        </authorList>
    </citation>
    <scope>NUCLEOTIDE SEQUENCE [LARGE SCALE GENOMIC DNA]</scope>
    <source>
        <strain evidence="2 3">Kim37-2</strain>
    </source>
</reference>
<feature type="compositionally biased region" description="Basic residues" evidence="1">
    <location>
        <begin position="67"/>
        <end position="82"/>
    </location>
</feature>
<feature type="region of interest" description="Disordered" evidence="1">
    <location>
        <begin position="61"/>
        <end position="82"/>
    </location>
</feature>
<evidence type="ECO:0000256" key="1">
    <source>
        <dbReference type="SAM" id="MobiDB-lite"/>
    </source>
</evidence>
<dbReference type="EMBL" id="AP026798">
    <property type="protein sequence ID" value="BDR52237.1"/>
    <property type="molecule type" value="Genomic_DNA"/>
</dbReference>
<protein>
    <submittedName>
        <fullName evidence="2">Uncharacterized protein</fullName>
    </submittedName>
</protein>
<evidence type="ECO:0000313" key="2">
    <source>
        <dbReference type="EMBL" id="BDR52237.1"/>
    </source>
</evidence>
<evidence type="ECO:0000313" key="3">
    <source>
        <dbReference type="Proteomes" id="UP001321766"/>
    </source>
</evidence>
<name>A0ABN6SAD9_9BIFI</name>
<organism evidence="2 3">
    <name type="scientific">Bombiscardovia nodaiensis</name>
    <dbReference type="NCBI Taxonomy" id="2932181"/>
    <lineage>
        <taxon>Bacteria</taxon>
        <taxon>Bacillati</taxon>
        <taxon>Actinomycetota</taxon>
        <taxon>Actinomycetes</taxon>
        <taxon>Bifidobacteriales</taxon>
        <taxon>Bifidobacteriaceae</taxon>
        <taxon>Bombiscardovia</taxon>
    </lineage>
</organism>
<sequence length="82" mass="9594">MHYFVPKRCASSSKIMYHDREAAQRAADESFVERGAELWVYHCQYCGSWHLTSHQPGSYMAAPIKGQAKRHSRKRGYKPRHQ</sequence>